<organism evidence="2 3">
    <name type="scientific">Pelobates cultripes</name>
    <name type="common">Western spadefoot toad</name>
    <dbReference type="NCBI Taxonomy" id="61616"/>
    <lineage>
        <taxon>Eukaryota</taxon>
        <taxon>Metazoa</taxon>
        <taxon>Chordata</taxon>
        <taxon>Craniata</taxon>
        <taxon>Vertebrata</taxon>
        <taxon>Euteleostomi</taxon>
        <taxon>Amphibia</taxon>
        <taxon>Batrachia</taxon>
        <taxon>Anura</taxon>
        <taxon>Pelobatoidea</taxon>
        <taxon>Pelobatidae</taxon>
        <taxon>Pelobates</taxon>
    </lineage>
</organism>
<evidence type="ECO:0000313" key="2">
    <source>
        <dbReference type="EMBL" id="CAH2301216.1"/>
    </source>
</evidence>
<proteinExistence type="predicted"/>
<sequence length="120" mass="13804">DSSEDNRKAKRRSKSELGGPPPATELPVDCKLRVQQSERLPDGGIRRRDPREPQRSKEGPRTRKKKKKVVAEAPQHEGYQTKPESPGGQYRANAKQRKPARKKKETNRHRRSDPKCVCVW</sequence>
<evidence type="ECO:0000256" key="1">
    <source>
        <dbReference type="SAM" id="MobiDB-lite"/>
    </source>
</evidence>
<gene>
    <name evidence="2" type="ORF">PECUL_23A043635</name>
</gene>
<accession>A0AAD1SHL5</accession>
<feature type="non-terminal residue" evidence="2">
    <location>
        <position position="1"/>
    </location>
</feature>
<keyword evidence="3" id="KW-1185">Reference proteome</keyword>
<feature type="non-terminal residue" evidence="2">
    <location>
        <position position="120"/>
    </location>
</feature>
<dbReference type="AlphaFoldDB" id="A0AAD1SHL5"/>
<evidence type="ECO:0000313" key="3">
    <source>
        <dbReference type="Proteomes" id="UP001295444"/>
    </source>
</evidence>
<dbReference type="Proteomes" id="UP001295444">
    <property type="component" value="Chromosome 06"/>
</dbReference>
<feature type="compositionally biased region" description="Basic residues" evidence="1">
    <location>
        <begin position="94"/>
        <end position="112"/>
    </location>
</feature>
<dbReference type="EMBL" id="OW240917">
    <property type="protein sequence ID" value="CAH2301216.1"/>
    <property type="molecule type" value="Genomic_DNA"/>
</dbReference>
<name>A0AAD1SHL5_PELCU</name>
<feature type="region of interest" description="Disordered" evidence="1">
    <location>
        <begin position="1"/>
        <end position="120"/>
    </location>
</feature>
<protein>
    <submittedName>
        <fullName evidence="2">Uncharacterized protein</fullName>
    </submittedName>
</protein>
<feature type="compositionally biased region" description="Basic and acidic residues" evidence="1">
    <location>
        <begin position="39"/>
        <end position="61"/>
    </location>
</feature>
<reference evidence="2" key="1">
    <citation type="submission" date="2022-03" db="EMBL/GenBank/DDBJ databases">
        <authorList>
            <person name="Alioto T."/>
            <person name="Alioto T."/>
            <person name="Gomez Garrido J."/>
        </authorList>
    </citation>
    <scope>NUCLEOTIDE SEQUENCE</scope>
</reference>